<dbReference type="PANTHER" id="PTHR24043">
    <property type="entry name" value="SCAVENGER RECEPTOR CLASS F"/>
    <property type="match status" value="1"/>
</dbReference>
<evidence type="ECO:0000259" key="7">
    <source>
        <dbReference type="PROSITE" id="PS01248"/>
    </source>
</evidence>
<keyword evidence="9" id="KW-1185">Reference proteome</keyword>
<feature type="domain" description="Laminin EGF-like" evidence="7">
    <location>
        <begin position="30"/>
        <end position="62"/>
    </location>
</feature>
<dbReference type="EMBL" id="CAJHNH020000533">
    <property type="protein sequence ID" value="CAG5118309.1"/>
    <property type="molecule type" value="Genomic_DNA"/>
</dbReference>
<dbReference type="GO" id="GO:0005604">
    <property type="term" value="C:basement membrane"/>
    <property type="evidence" value="ECO:0007669"/>
    <property type="project" value="UniProtKB-ARBA"/>
</dbReference>
<evidence type="ECO:0000256" key="3">
    <source>
        <dbReference type="ARBA" id="ARBA00022737"/>
    </source>
</evidence>
<sequence length="88" mass="9665">CEQGWFGENCTTTCPRICPHNLCDNITGKCLSCVGNRMGSKCEDCPVGYYGALCDIPCTAFCWNRSCDKVDGVCHSCVDGYRGEYCNI</sequence>
<dbReference type="AlphaFoldDB" id="A0A8S3YMG1"/>
<evidence type="ECO:0000256" key="5">
    <source>
        <dbReference type="ARBA" id="ARBA00023180"/>
    </source>
</evidence>
<keyword evidence="2" id="KW-0732">Signal</keyword>
<evidence type="ECO:0000313" key="9">
    <source>
        <dbReference type="Proteomes" id="UP000678393"/>
    </source>
</evidence>
<gene>
    <name evidence="8" type="ORF">CUNI_LOCUS3867</name>
</gene>
<dbReference type="PROSITE" id="PS01248">
    <property type="entry name" value="EGF_LAM_1"/>
    <property type="match status" value="1"/>
</dbReference>
<evidence type="ECO:0000313" key="8">
    <source>
        <dbReference type="EMBL" id="CAG5118309.1"/>
    </source>
</evidence>
<evidence type="ECO:0000256" key="2">
    <source>
        <dbReference type="ARBA" id="ARBA00022729"/>
    </source>
</evidence>
<dbReference type="InterPro" id="IPR042635">
    <property type="entry name" value="MEGF10/SREC1/2-like"/>
</dbReference>
<dbReference type="OrthoDB" id="6068142at2759"/>
<feature type="non-terminal residue" evidence="8">
    <location>
        <position position="88"/>
    </location>
</feature>
<dbReference type="FunFam" id="2.10.25.10:FF:000188">
    <property type="entry name" value="Laminin subunit gamma 2"/>
    <property type="match status" value="1"/>
</dbReference>
<accession>A0A8S3YMG1</accession>
<keyword evidence="5" id="KW-0325">Glycoprotein</keyword>
<keyword evidence="3" id="KW-0677">Repeat</keyword>
<dbReference type="InterPro" id="IPR002049">
    <property type="entry name" value="LE_dom"/>
</dbReference>
<organism evidence="8 9">
    <name type="scientific">Candidula unifasciata</name>
    <dbReference type="NCBI Taxonomy" id="100452"/>
    <lineage>
        <taxon>Eukaryota</taxon>
        <taxon>Metazoa</taxon>
        <taxon>Spiralia</taxon>
        <taxon>Lophotrochozoa</taxon>
        <taxon>Mollusca</taxon>
        <taxon>Gastropoda</taxon>
        <taxon>Heterobranchia</taxon>
        <taxon>Euthyneura</taxon>
        <taxon>Panpulmonata</taxon>
        <taxon>Eupulmonata</taxon>
        <taxon>Stylommatophora</taxon>
        <taxon>Helicina</taxon>
        <taxon>Helicoidea</taxon>
        <taxon>Geomitridae</taxon>
        <taxon>Candidula</taxon>
    </lineage>
</organism>
<dbReference type="Gene3D" id="2.170.300.10">
    <property type="entry name" value="Tie2 ligand-binding domain superfamily"/>
    <property type="match status" value="1"/>
</dbReference>
<keyword evidence="1" id="KW-0245">EGF-like domain</keyword>
<evidence type="ECO:0000256" key="1">
    <source>
        <dbReference type="ARBA" id="ARBA00022536"/>
    </source>
</evidence>
<comment type="caution">
    <text evidence="8">The sequence shown here is derived from an EMBL/GenBank/DDBJ whole genome shotgun (WGS) entry which is preliminary data.</text>
</comment>
<name>A0A8S3YMG1_9EUPU</name>
<dbReference type="Proteomes" id="UP000678393">
    <property type="component" value="Unassembled WGS sequence"/>
</dbReference>
<reference evidence="8" key="1">
    <citation type="submission" date="2021-04" db="EMBL/GenBank/DDBJ databases">
        <authorList>
            <consortium name="Molecular Ecology Group"/>
        </authorList>
    </citation>
    <scope>NUCLEOTIDE SEQUENCE</scope>
</reference>
<keyword evidence="4" id="KW-1015">Disulfide bond</keyword>
<evidence type="ECO:0000256" key="4">
    <source>
        <dbReference type="ARBA" id="ARBA00023157"/>
    </source>
</evidence>
<evidence type="ECO:0000256" key="6">
    <source>
        <dbReference type="ARBA" id="ARBA00023292"/>
    </source>
</evidence>
<protein>
    <recommendedName>
        <fullName evidence="7">Laminin EGF-like domain-containing protein</fullName>
    </recommendedName>
</protein>
<dbReference type="GO" id="GO:0005044">
    <property type="term" value="F:scavenger receptor activity"/>
    <property type="evidence" value="ECO:0007669"/>
    <property type="project" value="InterPro"/>
</dbReference>
<proteinExistence type="predicted"/>
<dbReference type="Pfam" id="PF00053">
    <property type="entry name" value="EGF_laminin"/>
    <property type="match status" value="1"/>
</dbReference>
<feature type="non-terminal residue" evidence="8">
    <location>
        <position position="1"/>
    </location>
</feature>
<keyword evidence="6" id="KW-0424">Laminin EGF-like domain</keyword>